<reference evidence="8 9" key="1">
    <citation type="submission" date="2022-03" db="EMBL/GenBank/DDBJ databases">
        <authorList>
            <person name="Macdonald S."/>
            <person name="Ahmed S."/>
            <person name="Newling K."/>
        </authorList>
    </citation>
    <scope>NUCLEOTIDE SEQUENCE [LARGE SCALE GENOMIC DNA]</scope>
</reference>
<protein>
    <recommendedName>
        <fullName evidence="7">Epidermal patterning factor-like protein</fullName>
    </recommendedName>
</protein>
<evidence type="ECO:0000313" key="9">
    <source>
        <dbReference type="Proteomes" id="UP001642260"/>
    </source>
</evidence>
<dbReference type="PANTHER" id="PTHR33109">
    <property type="entry name" value="EPIDERMAL PATTERNING FACTOR-LIKE PROTEIN 4"/>
    <property type="match status" value="1"/>
</dbReference>
<gene>
    <name evidence="8" type="ORF">ERUC_LOCUS21754</name>
</gene>
<keyword evidence="9" id="KW-1185">Reference proteome</keyword>
<proteinExistence type="inferred from homology"/>
<evidence type="ECO:0000256" key="1">
    <source>
        <dbReference type="ARBA" id="ARBA00004613"/>
    </source>
</evidence>
<keyword evidence="6" id="KW-1015">Disulfide bond</keyword>
<comment type="subcellular location">
    <subcellularLocation>
        <location evidence="1 7">Secreted</location>
    </subcellularLocation>
</comment>
<comment type="function">
    <text evidence="7">Controls stomatal patterning.</text>
</comment>
<evidence type="ECO:0000256" key="5">
    <source>
        <dbReference type="ARBA" id="ARBA00022729"/>
    </source>
</evidence>
<name>A0ABC8KBY7_ERUVS</name>
<dbReference type="Proteomes" id="UP001642260">
    <property type="component" value="Unassembled WGS sequence"/>
</dbReference>
<evidence type="ECO:0000256" key="7">
    <source>
        <dbReference type="RuleBase" id="RU367102"/>
    </source>
</evidence>
<dbReference type="AlphaFoldDB" id="A0ABC8KBY7"/>
<keyword evidence="4 7" id="KW-0964">Secreted</keyword>
<dbReference type="PANTHER" id="PTHR33109:SF60">
    <property type="entry name" value="EPIDERMAL PATTERNING FACTOR-LIKE PROTEIN 8"/>
    <property type="match status" value="1"/>
</dbReference>
<evidence type="ECO:0000256" key="2">
    <source>
        <dbReference type="ARBA" id="ARBA00008127"/>
    </source>
</evidence>
<evidence type="ECO:0000256" key="6">
    <source>
        <dbReference type="ARBA" id="ARBA00023157"/>
    </source>
</evidence>
<comment type="caution">
    <text evidence="8">The sequence shown here is derived from an EMBL/GenBank/DDBJ whole genome shotgun (WGS) entry which is preliminary data.</text>
</comment>
<keyword evidence="3 7" id="KW-0217">Developmental protein</keyword>
<dbReference type="GO" id="GO:0005576">
    <property type="term" value="C:extracellular region"/>
    <property type="evidence" value="ECO:0007669"/>
    <property type="project" value="UniProtKB-SubCell"/>
</dbReference>
<comment type="similarity">
    <text evidence="2 7">Belongs to the plant cysteine rich small secretory peptide family. Epidermal patterning factor subfamily.</text>
</comment>
<dbReference type="Pfam" id="PF17181">
    <property type="entry name" value="EPF"/>
    <property type="match status" value="1"/>
</dbReference>
<dbReference type="InterPro" id="IPR039455">
    <property type="entry name" value="EPFL"/>
</dbReference>
<dbReference type="GO" id="GO:0010052">
    <property type="term" value="P:guard cell differentiation"/>
    <property type="evidence" value="ECO:0007669"/>
    <property type="project" value="UniProtKB-UniRule"/>
</dbReference>
<dbReference type="EMBL" id="CAKOAT010215043">
    <property type="protein sequence ID" value="CAH8355999.1"/>
    <property type="molecule type" value="Genomic_DNA"/>
</dbReference>
<organism evidence="8 9">
    <name type="scientific">Eruca vesicaria subsp. sativa</name>
    <name type="common">Garden rocket</name>
    <name type="synonym">Eruca sativa</name>
    <dbReference type="NCBI Taxonomy" id="29727"/>
    <lineage>
        <taxon>Eukaryota</taxon>
        <taxon>Viridiplantae</taxon>
        <taxon>Streptophyta</taxon>
        <taxon>Embryophyta</taxon>
        <taxon>Tracheophyta</taxon>
        <taxon>Spermatophyta</taxon>
        <taxon>Magnoliopsida</taxon>
        <taxon>eudicotyledons</taxon>
        <taxon>Gunneridae</taxon>
        <taxon>Pentapetalae</taxon>
        <taxon>rosids</taxon>
        <taxon>malvids</taxon>
        <taxon>Brassicales</taxon>
        <taxon>Brassicaceae</taxon>
        <taxon>Brassiceae</taxon>
        <taxon>Eruca</taxon>
    </lineage>
</organism>
<accession>A0ABC8KBY7</accession>
<keyword evidence="5" id="KW-0732">Signal</keyword>
<evidence type="ECO:0000313" key="8">
    <source>
        <dbReference type="EMBL" id="CAH8355999.1"/>
    </source>
</evidence>
<sequence length="102" mass="11492">MVTSLKYKRRGFGAAFFIVNILSTLLSPHCISGAHDHQLKRKVSVIGSEPPACGNKCLNCKPCLPYLVLDIHGAHDDDDDSEPYYPVRWMCRCREKIFGPQD</sequence>
<evidence type="ECO:0000256" key="4">
    <source>
        <dbReference type="ARBA" id="ARBA00022525"/>
    </source>
</evidence>
<evidence type="ECO:0000256" key="3">
    <source>
        <dbReference type="ARBA" id="ARBA00022473"/>
    </source>
</evidence>